<dbReference type="PANTHER" id="PTHR36922">
    <property type="entry name" value="BLL2446 PROTEIN"/>
    <property type="match status" value="1"/>
</dbReference>
<dbReference type="Proteomes" id="UP000292120">
    <property type="component" value="Unassembled WGS sequence"/>
</dbReference>
<dbReference type="InterPro" id="IPR034660">
    <property type="entry name" value="DinB/YfiT-like"/>
</dbReference>
<protein>
    <submittedName>
        <fullName evidence="1">DUF1993 domain-containing protein</fullName>
    </submittedName>
</protein>
<comment type="caution">
    <text evidence="1">The sequence shown here is derived from an EMBL/GenBank/DDBJ whole genome shotgun (WGS) entry which is preliminary data.</text>
</comment>
<evidence type="ECO:0000313" key="1">
    <source>
        <dbReference type="EMBL" id="TBO30460.1"/>
    </source>
</evidence>
<dbReference type="EMBL" id="SIXI01000004">
    <property type="protein sequence ID" value="TBO30460.1"/>
    <property type="molecule type" value="Genomic_DNA"/>
</dbReference>
<dbReference type="PANTHER" id="PTHR36922:SF1">
    <property type="entry name" value="DUF1993 DOMAIN-CONTAINING PROTEIN"/>
    <property type="match status" value="1"/>
</dbReference>
<dbReference type="InterPro" id="IPR018531">
    <property type="entry name" value="DUF1993"/>
</dbReference>
<keyword evidence="2" id="KW-1185">Reference proteome</keyword>
<dbReference type="SUPFAM" id="SSF109854">
    <property type="entry name" value="DinB/YfiT-like putative metalloenzymes"/>
    <property type="match status" value="1"/>
</dbReference>
<name>A0A4V6MTR2_9BURK</name>
<organism evidence="1 2">
    <name type="scientific">Aquabacterium lacunae</name>
    <dbReference type="NCBI Taxonomy" id="2528630"/>
    <lineage>
        <taxon>Bacteria</taxon>
        <taxon>Pseudomonadati</taxon>
        <taxon>Pseudomonadota</taxon>
        <taxon>Betaproteobacteria</taxon>
        <taxon>Burkholderiales</taxon>
        <taxon>Aquabacterium</taxon>
    </lineage>
</organism>
<sequence length="163" mass="17934">MYQAFVPGVSNTLQALSQVLAKGAAHCEARKIDPSAFLQSRLFPDMFPLVKQVQIACDMAKGGVARLAGFDNPKFDDNETTFAELQVRIERTLAFIRSVSPEQIDGSEGKVITLTLPSRTLEFTGQQYLTTFVIPNVYFHATTAYNLLRQGGVEVGKRDFLGG</sequence>
<dbReference type="AlphaFoldDB" id="A0A4V6MTR2"/>
<dbReference type="Gene3D" id="1.20.120.450">
    <property type="entry name" value="dinb family like domain"/>
    <property type="match status" value="1"/>
</dbReference>
<reference evidence="1 2" key="1">
    <citation type="submission" date="2019-02" db="EMBL/GenBank/DDBJ databases">
        <title>Aquabacterium sp. strain KMB7.</title>
        <authorList>
            <person name="Chen W.-M."/>
        </authorList>
    </citation>
    <scope>NUCLEOTIDE SEQUENCE [LARGE SCALE GENOMIC DNA]</scope>
    <source>
        <strain evidence="1 2">KMB7</strain>
    </source>
</reference>
<dbReference type="Pfam" id="PF09351">
    <property type="entry name" value="DUF1993"/>
    <property type="match status" value="1"/>
</dbReference>
<proteinExistence type="predicted"/>
<gene>
    <name evidence="1" type="ORF">EYS42_10185</name>
</gene>
<dbReference type="OrthoDB" id="338237at2"/>
<accession>A0A4V6MTR2</accession>
<evidence type="ECO:0000313" key="2">
    <source>
        <dbReference type="Proteomes" id="UP000292120"/>
    </source>
</evidence>